<evidence type="ECO:0000313" key="2">
    <source>
        <dbReference type="EMBL" id="MFC5911242.1"/>
    </source>
</evidence>
<dbReference type="SUPFAM" id="SSF54909">
    <property type="entry name" value="Dimeric alpha+beta barrel"/>
    <property type="match status" value="1"/>
</dbReference>
<keyword evidence="2" id="KW-0560">Oxidoreductase</keyword>
<sequence>KEAYLALRTEPGTLGYHIVPDPADPSRFIFEATFRNAAAYAYHRGHYPAQDFLKLVARDGISGPHIVVDNTSVPNELG</sequence>
<feature type="non-terminal residue" evidence="2">
    <location>
        <position position="1"/>
    </location>
</feature>
<name>A0ABW1GC87_9ACTN</name>
<comment type="caution">
    <text evidence="2">The sequence shown here is derived from an EMBL/GenBank/DDBJ whole genome shotgun (WGS) entry which is preliminary data.</text>
</comment>
<keyword evidence="3" id="KW-1185">Reference proteome</keyword>
<dbReference type="RefSeq" id="WP_380589849.1">
    <property type="nucleotide sequence ID" value="NZ_JBHSQJ010000150.1"/>
</dbReference>
<feature type="domain" description="ABM" evidence="1">
    <location>
        <begin position="6"/>
        <end position="53"/>
    </location>
</feature>
<keyword evidence="2" id="KW-0503">Monooxygenase</keyword>
<dbReference type="EMBL" id="JBHSQJ010000150">
    <property type="protein sequence ID" value="MFC5911242.1"/>
    <property type="molecule type" value="Genomic_DNA"/>
</dbReference>
<organism evidence="2 3">
    <name type="scientific">Streptacidiphilus monticola</name>
    <dbReference type="NCBI Taxonomy" id="2161674"/>
    <lineage>
        <taxon>Bacteria</taxon>
        <taxon>Bacillati</taxon>
        <taxon>Actinomycetota</taxon>
        <taxon>Actinomycetes</taxon>
        <taxon>Kitasatosporales</taxon>
        <taxon>Streptomycetaceae</taxon>
        <taxon>Streptacidiphilus</taxon>
    </lineage>
</organism>
<accession>A0ABW1GC87</accession>
<dbReference type="InterPro" id="IPR007138">
    <property type="entry name" value="ABM_dom"/>
</dbReference>
<reference evidence="3" key="1">
    <citation type="journal article" date="2019" name="Int. J. Syst. Evol. Microbiol.">
        <title>The Global Catalogue of Microorganisms (GCM) 10K type strain sequencing project: providing services to taxonomists for standard genome sequencing and annotation.</title>
        <authorList>
            <consortium name="The Broad Institute Genomics Platform"/>
            <consortium name="The Broad Institute Genome Sequencing Center for Infectious Disease"/>
            <person name="Wu L."/>
            <person name="Ma J."/>
        </authorList>
    </citation>
    <scope>NUCLEOTIDE SEQUENCE [LARGE SCALE GENOMIC DNA]</scope>
    <source>
        <strain evidence="3">JCM 4816</strain>
    </source>
</reference>
<dbReference type="EC" id="1.-.-.-" evidence="2"/>
<dbReference type="InterPro" id="IPR011008">
    <property type="entry name" value="Dimeric_a/b-barrel"/>
</dbReference>
<dbReference type="Pfam" id="PF03992">
    <property type="entry name" value="ABM"/>
    <property type="match status" value="1"/>
</dbReference>
<dbReference type="Proteomes" id="UP001596174">
    <property type="component" value="Unassembled WGS sequence"/>
</dbReference>
<evidence type="ECO:0000259" key="1">
    <source>
        <dbReference type="Pfam" id="PF03992"/>
    </source>
</evidence>
<gene>
    <name evidence="2" type="ORF">ACFP3V_29060</name>
</gene>
<evidence type="ECO:0000313" key="3">
    <source>
        <dbReference type="Proteomes" id="UP001596174"/>
    </source>
</evidence>
<dbReference type="GO" id="GO:0004497">
    <property type="term" value="F:monooxygenase activity"/>
    <property type="evidence" value="ECO:0007669"/>
    <property type="project" value="UniProtKB-KW"/>
</dbReference>
<protein>
    <submittedName>
        <fullName evidence="2">Quinol monooxygenase</fullName>
        <ecNumber evidence="2">1.-.-.-</ecNumber>
    </submittedName>
</protein>
<dbReference type="Gene3D" id="3.30.70.100">
    <property type="match status" value="1"/>
</dbReference>
<proteinExistence type="predicted"/>